<accession>A0A6A5SCM4</accession>
<name>A0A6A5SCM4_9PLEO</name>
<dbReference type="AlphaFoldDB" id="A0A6A5SCM4"/>
<reference evidence="1" key="1">
    <citation type="journal article" date="2020" name="Stud. Mycol.">
        <title>101 Dothideomycetes genomes: a test case for predicting lifestyles and emergence of pathogens.</title>
        <authorList>
            <person name="Haridas S."/>
            <person name="Albert R."/>
            <person name="Binder M."/>
            <person name="Bloem J."/>
            <person name="Labutti K."/>
            <person name="Salamov A."/>
            <person name="Andreopoulos B."/>
            <person name="Baker S."/>
            <person name="Barry K."/>
            <person name="Bills G."/>
            <person name="Bluhm B."/>
            <person name="Cannon C."/>
            <person name="Castanera R."/>
            <person name="Culley D."/>
            <person name="Daum C."/>
            <person name="Ezra D."/>
            <person name="Gonzalez J."/>
            <person name="Henrissat B."/>
            <person name="Kuo A."/>
            <person name="Liang C."/>
            <person name="Lipzen A."/>
            <person name="Lutzoni F."/>
            <person name="Magnuson J."/>
            <person name="Mondo S."/>
            <person name="Nolan M."/>
            <person name="Ohm R."/>
            <person name="Pangilinan J."/>
            <person name="Park H.-J."/>
            <person name="Ramirez L."/>
            <person name="Alfaro M."/>
            <person name="Sun H."/>
            <person name="Tritt A."/>
            <person name="Yoshinaga Y."/>
            <person name="Zwiers L.-H."/>
            <person name="Turgeon B."/>
            <person name="Goodwin S."/>
            <person name="Spatafora J."/>
            <person name="Crous P."/>
            <person name="Grigoriev I."/>
        </authorList>
    </citation>
    <scope>NUCLEOTIDE SEQUENCE</scope>
    <source>
        <strain evidence="1">CBS 161.51</strain>
    </source>
</reference>
<protein>
    <submittedName>
        <fullName evidence="1">Uncharacterized protein</fullName>
    </submittedName>
</protein>
<proteinExistence type="predicted"/>
<sequence>MLPRGYQMYTSSGNGQGSDFCYDGDEDEPFEELNHHGNNAFTSSCVHTNLPPESLVPNWSCSVCEATGTTHYASLHVSRPYNATTPGTTTTSEAPYQVRSSMPLSSYGRFLEQGLPRMEYGIYDEPDPTAVSNMRESSTIHDIDGRLEAVDSNGFSGPHNSEHW</sequence>
<keyword evidence="2" id="KW-1185">Reference proteome</keyword>
<gene>
    <name evidence="1" type="ORF">EJ02DRAFT_97739</name>
</gene>
<organism evidence="1 2">
    <name type="scientific">Clathrospora elynae</name>
    <dbReference type="NCBI Taxonomy" id="706981"/>
    <lineage>
        <taxon>Eukaryota</taxon>
        <taxon>Fungi</taxon>
        <taxon>Dikarya</taxon>
        <taxon>Ascomycota</taxon>
        <taxon>Pezizomycotina</taxon>
        <taxon>Dothideomycetes</taxon>
        <taxon>Pleosporomycetidae</taxon>
        <taxon>Pleosporales</taxon>
        <taxon>Diademaceae</taxon>
        <taxon>Clathrospora</taxon>
    </lineage>
</organism>
<dbReference type="Proteomes" id="UP000800038">
    <property type="component" value="Unassembled WGS sequence"/>
</dbReference>
<evidence type="ECO:0000313" key="2">
    <source>
        <dbReference type="Proteomes" id="UP000800038"/>
    </source>
</evidence>
<dbReference type="EMBL" id="ML976203">
    <property type="protein sequence ID" value="KAF1936206.1"/>
    <property type="molecule type" value="Genomic_DNA"/>
</dbReference>
<evidence type="ECO:0000313" key="1">
    <source>
        <dbReference type="EMBL" id="KAF1936206.1"/>
    </source>
</evidence>